<dbReference type="Proteomes" id="UP000324748">
    <property type="component" value="Unassembled WGS sequence"/>
</dbReference>
<dbReference type="EMBL" id="VSWC01000118">
    <property type="protein sequence ID" value="KAA1084349.1"/>
    <property type="molecule type" value="Genomic_DNA"/>
</dbReference>
<proteinExistence type="predicted"/>
<feature type="region of interest" description="Disordered" evidence="1">
    <location>
        <begin position="1"/>
        <end position="87"/>
    </location>
</feature>
<gene>
    <name evidence="2" type="ORF">PGT21_025206</name>
    <name evidence="3" type="ORF">PGTUg99_009710</name>
</gene>
<feature type="compositionally biased region" description="Polar residues" evidence="1">
    <location>
        <begin position="26"/>
        <end position="35"/>
    </location>
</feature>
<evidence type="ECO:0000313" key="5">
    <source>
        <dbReference type="Proteomes" id="UP000325313"/>
    </source>
</evidence>
<accession>A0A5B0NU56</accession>
<evidence type="ECO:0000313" key="4">
    <source>
        <dbReference type="Proteomes" id="UP000324748"/>
    </source>
</evidence>
<evidence type="ECO:0000313" key="2">
    <source>
        <dbReference type="EMBL" id="KAA1084349.1"/>
    </source>
</evidence>
<comment type="caution">
    <text evidence="3">The sequence shown here is derived from an EMBL/GenBank/DDBJ whole genome shotgun (WGS) entry which is preliminary data.</text>
</comment>
<name>A0A5B0NU56_PUCGR</name>
<dbReference type="AlphaFoldDB" id="A0A5B0NU56"/>
<sequence>MTRIENQPQTITRHPSTKPPPKPSTNDRLSSQSTPPITPHPSSQSTLTTQNQTIPSSINNNSSSRPLPRGRIHTTMTHPFSSIEDSLGHPSLISQLVVQSNNLLKQSNPNRVTGPSLSELCPIHQSY</sequence>
<feature type="compositionally biased region" description="Polar residues" evidence="1">
    <location>
        <begin position="1"/>
        <end position="14"/>
    </location>
</feature>
<feature type="compositionally biased region" description="Polar residues" evidence="1">
    <location>
        <begin position="74"/>
        <end position="84"/>
    </location>
</feature>
<protein>
    <submittedName>
        <fullName evidence="3">Uncharacterized protein</fullName>
    </submittedName>
</protein>
<feature type="compositionally biased region" description="Low complexity" evidence="1">
    <location>
        <begin position="42"/>
        <end position="64"/>
    </location>
</feature>
<organism evidence="3 5">
    <name type="scientific">Puccinia graminis f. sp. tritici</name>
    <dbReference type="NCBI Taxonomy" id="56615"/>
    <lineage>
        <taxon>Eukaryota</taxon>
        <taxon>Fungi</taxon>
        <taxon>Dikarya</taxon>
        <taxon>Basidiomycota</taxon>
        <taxon>Pucciniomycotina</taxon>
        <taxon>Pucciniomycetes</taxon>
        <taxon>Pucciniales</taxon>
        <taxon>Pucciniaceae</taxon>
        <taxon>Puccinia</taxon>
    </lineage>
</organism>
<keyword evidence="4" id="KW-1185">Reference proteome</keyword>
<evidence type="ECO:0000313" key="3">
    <source>
        <dbReference type="EMBL" id="KAA1092262.1"/>
    </source>
</evidence>
<dbReference type="EMBL" id="VDEP01000376">
    <property type="protein sequence ID" value="KAA1092262.1"/>
    <property type="molecule type" value="Genomic_DNA"/>
</dbReference>
<reference evidence="4 5" key="1">
    <citation type="submission" date="2019-05" db="EMBL/GenBank/DDBJ databases">
        <title>Emergence of the Ug99 lineage of the wheat stem rust pathogen through somatic hybridization.</title>
        <authorList>
            <person name="Li F."/>
            <person name="Upadhyaya N.M."/>
            <person name="Sperschneider J."/>
            <person name="Matny O."/>
            <person name="Nguyen-Phuc H."/>
            <person name="Mago R."/>
            <person name="Raley C."/>
            <person name="Miller M.E."/>
            <person name="Silverstein K.A.T."/>
            <person name="Henningsen E."/>
            <person name="Hirsch C.D."/>
            <person name="Visser B."/>
            <person name="Pretorius Z.A."/>
            <person name="Steffenson B.J."/>
            <person name="Schwessinger B."/>
            <person name="Dodds P.N."/>
            <person name="Figueroa M."/>
        </authorList>
    </citation>
    <scope>NUCLEOTIDE SEQUENCE [LARGE SCALE GENOMIC DNA]</scope>
    <source>
        <strain evidence="2">21-0</strain>
        <strain evidence="3 5">Ug99</strain>
    </source>
</reference>
<dbReference type="Proteomes" id="UP000325313">
    <property type="component" value="Unassembled WGS sequence"/>
</dbReference>
<evidence type="ECO:0000256" key="1">
    <source>
        <dbReference type="SAM" id="MobiDB-lite"/>
    </source>
</evidence>